<dbReference type="InterPro" id="IPR023346">
    <property type="entry name" value="Lysozyme-like_dom_sf"/>
</dbReference>
<organism evidence="6 7">
    <name type="scientific">Sphingomonas ginkgonis</name>
    <dbReference type="NCBI Taxonomy" id="2315330"/>
    <lineage>
        <taxon>Bacteria</taxon>
        <taxon>Pseudomonadati</taxon>
        <taxon>Pseudomonadota</taxon>
        <taxon>Alphaproteobacteria</taxon>
        <taxon>Sphingomonadales</taxon>
        <taxon>Sphingomonadaceae</taxon>
        <taxon>Sphingomonas</taxon>
    </lineage>
</organism>
<keyword evidence="7" id="KW-1185">Reference proteome</keyword>
<evidence type="ECO:0000256" key="1">
    <source>
        <dbReference type="ARBA" id="ARBA00007734"/>
    </source>
</evidence>
<dbReference type="AlphaFoldDB" id="A0A429VB33"/>
<dbReference type="RefSeq" id="WP_126718870.1">
    <property type="nucleotide sequence ID" value="NZ_RWJF01000001.1"/>
</dbReference>
<dbReference type="GO" id="GO:0004553">
    <property type="term" value="F:hydrolase activity, hydrolyzing O-glycosyl compounds"/>
    <property type="evidence" value="ECO:0007669"/>
    <property type="project" value="InterPro"/>
</dbReference>
<feature type="region of interest" description="Disordered" evidence="4">
    <location>
        <begin position="15"/>
        <end position="35"/>
    </location>
</feature>
<dbReference type="Gene3D" id="1.25.20.10">
    <property type="entry name" value="Bacterial muramidases"/>
    <property type="match status" value="1"/>
</dbReference>
<dbReference type="EMBL" id="RWJF01000001">
    <property type="protein sequence ID" value="RST31037.1"/>
    <property type="molecule type" value="Genomic_DNA"/>
</dbReference>
<evidence type="ECO:0000313" key="6">
    <source>
        <dbReference type="EMBL" id="RST31037.1"/>
    </source>
</evidence>
<keyword evidence="3" id="KW-0732">Signal</keyword>
<dbReference type="SUPFAM" id="SSF53955">
    <property type="entry name" value="Lysozyme-like"/>
    <property type="match status" value="1"/>
</dbReference>
<accession>A0A429VB33</accession>
<dbReference type="SUPFAM" id="SSF48435">
    <property type="entry name" value="Bacterial muramidases"/>
    <property type="match status" value="1"/>
</dbReference>
<dbReference type="Proteomes" id="UP000274661">
    <property type="component" value="Unassembled WGS sequence"/>
</dbReference>
<comment type="similarity">
    <text evidence="2">Belongs to the virb1 family.</text>
</comment>
<dbReference type="GO" id="GO:0042597">
    <property type="term" value="C:periplasmic space"/>
    <property type="evidence" value="ECO:0007669"/>
    <property type="project" value="InterPro"/>
</dbReference>
<dbReference type="Pfam" id="PF01464">
    <property type="entry name" value="SLT"/>
    <property type="match status" value="1"/>
</dbReference>
<dbReference type="PANTHER" id="PTHR37423">
    <property type="entry name" value="SOLUBLE LYTIC MUREIN TRANSGLYCOSYLASE-RELATED"/>
    <property type="match status" value="1"/>
</dbReference>
<sequence>MISLLLAATVLQSDPLAPLPETPPAAKAAPTTPPILHKPLRAVPVVRKPAALPPAESTPPADAPAGIDAQLSSAPPQVVAPVPPPPPVRVVVVPKDWKGVFVALRQGDWASAQAGIAALPPSPLTLTARAELALAKNSPRTELGPLMDLLLQGPEMPQAAQVAKLAQLRGADDLPPIQAEYRPVLLGSAPKRTRAKGVIGEPAADALRLLLDPLVKVDDYYNAEQAYNAAMPTLSYEARAEASQRIAWIYYVIGQDAQAKRVADAGRYGATGEWGVQAAWVSGLASWRQNDCNSASLAFRDVARLSTDREMAAAGSYWASRSEMACRRPQAVEGLLKSAAASSESFYGLVARRTLGMATNLSPSTSQSNARVDNLPNVQRAVLLAGMGEYSLAEAHLRHQAMIGSPADQPALIAVAKRLNLPGAQFWLAHFGIPGAQVSPADRFPVPNWSPAGGWRIDPALAFAHARQETNFRYDAVSPANAVGLMQVLPSTAALLARRRGGSVGNLYDPATNIEFGQSWIEYMRTHSATGGQLPKVIASYNAGPLPVARWAVNDKGDPLLWMESVPYWETRYYVPAVMRNMWVYQGLEGSPTPSLTAVAEHKWPDFPNHR</sequence>
<evidence type="ECO:0000259" key="5">
    <source>
        <dbReference type="Pfam" id="PF01464"/>
    </source>
</evidence>
<dbReference type="InterPro" id="IPR008939">
    <property type="entry name" value="Lytic_TGlycosylase_superhlx_U"/>
</dbReference>
<dbReference type="Gene3D" id="1.10.530.10">
    <property type="match status" value="1"/>
</dbReference>
<evidence type="ECO:0000313" key="7">
    <source>
        <dbReference type="Proteomes" id="UP000274661"/>
    </source>
</evidence>
<comment type="caution">
    <text evidence="6">The sequence shown here is derived from an EMBL/GenBank/DDBJ whole genome shotgun (WGS) entry which is preliminary data.</text>
</comment>
<feature type="domain" description="Transglycosylase SLT" evidence="5">
    <location>
        <begin position="455"/>
        <end position="556"/>
    </location>
</feature>
<evidence type="ECO:0000256" key="4">
    <source>
        <dbReference type="SAM" id="MobiDB-lite"/>
    </source>
</evidence>
<proteinExistence type="inferred from homology"/>
<gene>
    <name evidence="6" type="ORF">HMF7854_09450</name>
</gene>
<comment type="similarity">
    <text evidence="1">Belongs to the transglycosylase Slt family.</text>
</comment>
<evidence type="ECO:0000256" key="2">
    <source>
        <dbReference type="ARBA" id="ARBA00009387"/>
    </source>
</evidence>
<name>A0A429VB33_9SPHN</name>
<dbReference type="CDD" id="cd13401">
    <property type="entry name" value="Slt70-like"/>
    <property type="match status" value="1"/>
</dbReference>
<dbReference type="OrthoDB" id="9815002at2"/>
<reference evidence="6 7" key="1">
    <citation type="submission" date="2018-12" db="EMBL/GenBank/DDBJ databases">
        <title>Sphingomonas sp. HMF7854 Genome sequencing and assembly.</title>
        <authorList>
            <person name="Cha I."/>
            <person name="Kang H."/>
            <person name="Kim H."/>
            <person name="Kang J."/>
            <person name="Joh K."/>
        </authorList>
    </citation>
    <scope>NUCLEOTIDE SEQUENCE [LARGE SCALE GENOMIC DNA]</scope>
    <source>
        <strain evidence="6 7">HMF7854</strain>
    </source>
</reference>
<dbReference type="PANTHER" id="PTHR37423:SF2">
    <property type="entry name" value="MEMBRANE-BOUND LYTIC MUREIN TRANSGLYCOSYLASE C"/>
    <property type="match status" value="1"/>
</dbReference>
<evidence type="ECO:0000256" key="3">
    <source>
        <dbReference type="ARBA" id="ARBA00022729"/>
    </source>
</evidence>
<dbReference type="InterPro" id="IPR008258">
    <property type="entry name" value="Transglycosylase_SLT_dom_1"/>
</dbReference>
<protein>
    <submittedName>
        <fullName evidence="6">Lytic transglycosylase domain-containing protein</fullName>
    </submittedName>
</protein>